<evidence type="ECO:0000256" key="1">
    <source>
        <dbReference type="SAM" id="MobiDB-lite"/>
    </source>
</evidence>
<gene>
    <name evidence="3" type="ORF">DAETH_05430</name>
</gene>
<protein>
    <submittedName>
        <fullName evidence="3">Metal-dependent hydrolase</fullName>
    </submittedName>
</protein>
<dbReference type="EMBL" id="AP026560">
    <property type="protein sequence ID" value="BDP40574.1"/>
    <property type="molecule type" value="Genomic_DNA"/>
</dbReference>
<dbReference type="InterPro" id="IPR024775">
    <property type="entry name" value="DinB-like"/>
</dbReference>
<reference evidence="3" key="1">
    <citation type="submission" date="2022-07" db="EMBL/GenBank/DDBJ databases">
        <title>Complete Genome Sequence of the Radioresistant Bacterium Deinococcus aetherius ST0316, Isolated from the Air Dust collected in Lower Stratosphere above Japan.</title>
        <authorList>
            <person name="Satoh K."/>
            <person name="Hagiwara K."/>
            <person name="Katsumata K."/>
            <person name="Kubo A."/>
            <person name="Yokobori S."/>
            <person name="Yamagishi A."/>
            <person name="Oono Y."/>
            <person name="Narumi I."/>
        </authorList>
    </citation>
    <scope>NUCLEOTIDE SEQUENCE</scope>
    <source>
        <strain evidence="3">ST0316</strain>
    </source>
</reference>
<dbReference type="InterPro" id="IPR034660">
    <property type="entry name" value="DinB/YfiT-like"/>
</dbReference>
<dbReference type="Pfam" id="PF12867">
    <property type="entry name" value="DinB_2"/>
    <property type="match status" value="1"/>
</dbReference>
<dbReference type="SUPFAM" id="SSF109854">
    <property type="entry name" value="DinB/YfiT-like putative metalloenzymes"/>
    <property type="match status" value="1"/>
</dbReference>
<dbReference type="GO" id="GO:0016787">
    <property type="term" value="F:hydrolase activity"/>
    <property type="evidence" value="ECO:0007669"/>
    <property type="project" value="UniProtKB-KW"/>
</dbReference>
<keyword evidence="3" id="KW-0378">Hydrolase</keyword>
<accession>A0ABN6RFB8</accession>
<feature type="region of interest" description="Disordered" evidence="1">
    <location>
        <begin position="1"/>
        <end position="21"/>
    </location>
</feature>
<proteinExistence type="predicted"/>
<dbReference type="Gene3D" id="1.20.120.450">
    <property type="entry name" value="dinb family like domain"/>
    <property type="match status" value="1"/>
</dbReference>
<dbReference type="Proteomes" id="UP001064971">
    <property type="component" value="Chromosome"/>
</dbReference>
<evidence type="ECO:0000259" key="2">
    <source>
        <dbReference type="Pfam" id="PF12867"/>
    </source>
</evidence>
<keyword evidence="4" id="KW-1185">Reference proteome</keyword>
<name>A0ABN6RFB8_9DEIO</name>
<feature type="domain" description="DinB-like" evidence="2">
    <location>
        <begin position="42"/>
        <end position="176"/>
    </location>
</feature>
<evidence type="ECO:0000313" key="3">
    <source>
        <dbReference type="EMBL" id="BDP40574.1"/>
    </source>
</evidence>
<organism evidence="3 4">
    <name type="scientific">Deinococcus aetherius</name>
    <dbReference type="NCBI Taxonomy" id="200252"/>
    <lineage>
        <taxon>Bacteria</taxon>
        <taxon>Thermotogati</taxon>
        <taxon>Deinococcota</taxon>
        <taxon>Deinococci</taxon>
        <taxon>Deinococcales</taxon>
        <taxon>Deinococcaceae</taxon>
        <taxon>Deinococcus</taxon>
    </lineage>
</organism>
<sequence>MARDTGAMTSPAQDARRFPIGPIQDLPGRDWAALEEVAARMEGAAQEWHDLLSGLDDTALSRTSRPGGWTVRQLAHHTADAHVHGLNRLRYGLTTEEYVIQPFDQDAWLTLPDAGLPVEAALALLGAANVRWAALLRGVSPAEFSREVTHPHEGRQDLWRLVAKHDWHLRHHLAQARLAPGE</sequence>
<evidence type="ECO:0000313" key="4">
    <source>
        <dbReference type="Proteomes" id="UP001064971"/>
    </source>
</evidence>